<dbReference type="RefSeq" id="WP_132287973.1">
    <property type="nucleotide sequence ID" value="NZ_SMFU01000007.1"/>
</dbReference>
<dbReference type="Pfam" id="PF21687">
    <property type="entry name" value="T2SSK_1st"/>
    <property type="match status" value="1"/>
</dbReference>
<evidence type="ECO:0000256" key="6">
    <source>
        <dbReference type="ARBA" id="ARBA00022692"/>
    </source>
</evidence>
<dbReference type="EMBL" id="SMFU01000007">
    <property type="protein sequence ID" value="TCK08766.1"/>
    <property type="molecule type" value="Genomic_DNA"/>
</dbReference>
<keyword evidence="7" id="KW-0653">Protein transport</keyword>
<evidence type="ECO:0000313" key="12">
    <source>
        <dbReference type="EMBL" id="TCK08766.1"/>
    </source>
</evidence>
<protein>
    <submittedName>
        <fullName evidence="12">General secretion pathway protein K</fullName>
    </submittedName>
</protein>
<evidence type="ECO:0000256" key="2">
    <source>
        <dbReference type="ARBA" id="ARBA00007246"/>
    </source>
</evidence>
<dbReference type="OrthoDB" id="9181871at2"/>
<feature type="domain" description="T2SS protein K first SAM-like" evidence="11">
    <location>
        <begin position="116"/>
        <end position="200"/>
    </location>
</feature>
<organism evidence="12 13">
    <name type="scientific">Marinobacterium mangrovicola</name>
    <dbReference type="NCBI Taxonomy" id="1476959"/>
    <lineage>
        <taxon>Bacteria</taxon>
        <taxon>Pseudomonadati</taxon>
        <taxon>Pseudomonadota</taxon>
        <taxon>Gammaproteobacteria</taxon>
        <taxon>Oceanospirillales</taxon>
        <taxon>Oceanospirillaceae</taxon>
        <taxon>Marinobacterium</taxon>
    </lineage>
</organism>
<evidence type="ECO:0000256" key="3">
    <source>
        <dbReference type="ARBA" id="ARBA00022448"/>
    </source>
</evidence>
<evidence type="ECO:0000256" key="1">
    <source>
        <dbReference type="ARBA" id="ARBA00004533"/>
    </source>
</evidence>
<comment type="caution">
    <text evidence="12">The sequence shown here is derived from an EMBL/GenBank/DDBJ whole genome shotgun (WGS) entry which is preliminary data.</text>
</comment>
<evidence type="ECO:0000256" key="5">
    <source>
        <dbReference type="ARBA" id="ARBA00022519"/>
    </source>
</evidence>
<dbReference type="GO" id="GO:0009306">
    <property type="term" value="P:protein secretion"/>
    <property type="evidence" value="ECO:0007669"/>
    <property type="project" value="InterPro"/>
</dbReference>
<dbReference type="InterPro" id="IPR005628">
    <property type="entry name" value="GspK"/>
</dbReference>
<comment type="subcellular location">
    <subcellularLocation>
        <location evidence="1">Cell inner membrane</location>
    </subcellularLocation>
</comment>
<keyword evidence="4" id="KW-1003">Cell membrane</keyword>
<keyword evidence="8 10" id="KW-1133">Transmembrane helix</keyword>
<feature type="transmembrane region" description="Helical" evidence="10">
    <location>
        <begin position="20"/>
        <end position="41"/>
    </location>
</feature>
<evidence type="ECO:0000313" key="13">
    <source>
        <dbReference type="Proteomes" id="UP000294546"/>
    </source>
</evidence>
<evidence type="ECO:0000256" key="4">
    <source>
        <dbReference type="ARBA" id="ARBA00022475"/>
    </source>
</evidence>
<dbReference type="PANTHER" id="PTHR38831">
    <property type="entry name" value="TYPE II SECRETION SYSTEM PROTEIN K"/>
    <property type="match status" value="1"/>
</dbReference>
<evidence type="ECO:0000256" key="9">
    <source>
        <dbReference type="ARBA" id="ARBA00023136"/>
    </source>
</evidence>
<dbReference type="GO" id="GO:0005886">
    <property type="term" value="C:plasma membrane"/>
    <property type="evidence" value="ECO:0007669"/>
    <property type="project" value="UniProtKB-SubCell"/>
</dbReference>
<keyword evidence="6 10" id="KW-0812">Transmembrane</keyword>
<proteinExistence type="inferred from homology"/>
<evidence type="ECO:0000256" key="10">
    <source>
        <dbReference type="SAM" id="Phobius"/>
    </source>
</evidence>
<keyword evidence="13" id="KW-1185">Reference proteome</keyword>
<dbReference type="PANTHER" id="PTHR38831:SF2">
    <property type="entry name" value="TYPE II SECRETION SYSTEM PROTEIN K"/>
    <property type="match status" value="1"/>
</dbReference>
<name>A0A4V2PEE1_9GAMM</name>
<dbReference type="Gene3D" id="1.10.40.60">
    <property type="entry name" value="EpsJ-like"/>
    <property type="match status" value="1"/>
</dbReference>
<evidence type="ECO:0000256" key="8">
    <source>
        <dbReference type="ARBA" id="ARBA00022989"/>
    </source>
</evidence>
<evidence type="ECO:0000256" key="7">
    <source>
        <dbReference type="ARBA" id="ARBA00022927"/>
    </source>
</evidence>
<dbReference type="SUPFAM" id="SSF158544">
    <property type="entry name" value="GspK insert domain-like"/>
    <property type="match status" value="1"/>
</dbReference>
<keyword evidence="5" id="KW-0997">Cell inner membrane</keyword>
<dbReference type="InterPro" id="IPR038072">
    <property type="entry name" value="GspK_central_sf"/>
</dbReference>
<keyword evidence="3" id="KW-0813">Transport</keyword>
<dbReference type="AlphaFoldDB" id="A0A4V2PEE1"/>
<accession>A0A4V2PEE1</accession>
<dbReference type="Proteomes" id="UP000294546">
    <property type="component" value="Unassembled WGS sequence"/>
</dbReference>
<reference evidence="12 13" key="1">
    <citation type="submission" date="2019-03" db="EMBL/GenBank/DDBJ databases">
        <title>Genomic Encyclopedia of Archaeal and Bacterial Type Strains, Phase II (KMG-II): from individual species to whole genera.</title>
        <authorList>
            <person name="Goeker M."/>
        </authorList>
    </citation>
    <scope>NUCLEOTIDE SEQUENCE [LARGE SCALE GENOMIC DNA]</scope>
    <source>
        <strain evidence="12 13">DSM 27697</strain>
    </source>
</reference>
<dbReference type="InterPro" id="IPR049031">
    <property type="entry name" value="T2SSK_SAM-like_1st"/>
</dbReference>
<keyword evidence="9 10" id="KW-0472">Membrane</keyword>
<gene>
    <name evidence="12" type="ORF">CLV83_0858</name>
</gene>
<sequence length="317" mass="35003">MPFALTDSGNSVYRLTQQGVVLVTVLWVLVLLSLIATNLSLGGRGFARQTLNTEQAYKASQAADAGLVWALWSLQQQDPYGWLADGSEHNMEIGGTEVRVSLQDESGKLDLNVLPTELLDALIEPAMEDDSQRAALVAAIEDWRDEDDLIRLNGAEEDEYLAAGRSEGPANQPFKEVAELANVLGMTVEVYRQIQPSLTVRTQARTINPTVAPFEVLMTLPNASEGIVRSYIDQRRTAWESQLPLPELPFDGEPYVADGRSGREFSATIEAVIEPYTRVRQIVNIARGGQVPRVERERVLLLGSNDQTEREVAGNER</sequence>
<comment type="similarity">
    <text evidence="2">Belongs to the GSP K family.</text>
</comment>
<evidence type="ECO:0000259" key="11">
    <source>
        <dbReference type="Pfam" id="PF21687"/>
    </source>
</evidence>